<accession>A0A0P7BVR5</accession>
<keyword evidence="2" id="KW-1185">Reference proteome</keyword>
<name>A0A0P7BVR5_9BACT</name>
<dbReference type="AlphaFoldDB" id="A0A0P7BVR5"/>
<protein>
    <submittedName>
        <fullName evidence="1">Xylose isomerase</fullName>
    </submittedName>
</protein>
<reference evidence="1 2" key="1">
    <citation type="submission" date="2015-07" db="EMBL/GenBank/DDBJ databases">
        <title>The draft genome sequence of Leadbetterella sp. JN14-9.</title>
        <authorList>
            <person name="Liu Y."/>
            <person name="Du J."/>
            <person name="Shao Z."/>
        </authorList>
    </citation>
    <scope>NUCLEOTIDE SEQUENCE [LARGE SCALE GENOMIC DNA]</scope>
    <source>
        <strain evidence="1 2">JN14-9</strain>
    </source>
</reference>
<evidence type="ECO:0000313" key="1">
    <source>
        <dbReference type="EMBL" id="KPM49041.1"/>
    </source>
</evidence>
<comment type="caution">
    <text evidence="1">The sequence shown here is derived from an EMBL/GenBank/DDBJ whole genome shotgun (WGS) entry which is preliminary data.</text>
</comment>
<proteinExistence type="predicted"/>
<dbReference type="SUPFAM" id="SSF51658">
    <property type="entry name" value="Xylose isomerase-like"/>
    <property type="match status" value="1"/>
</dbReference>
<dbReference type="InterPro" id="IPR036237">
    <property type="entry name" value="Xyl_isomerase-like_sf"/>
</dbReference>
<evidence type="ECO:0000313" key="2">
    <source>
        <dbReference type="Proteomes" id="UP000050454"/>
    </source>
</evidence>
<dbReference type="PATRIC" id="fig|1605367.3.peg.3130"/>
<dbReference type="STRING" id="1605367.AFM12_08745"/>
<dbReference type="Gene3D" id="3.20.20.150">
    <property type="entry name" value="Divalent-metal-dependent TIM barrel enzymes"/>
    <property type="match status" value="1"/>
</dbReference>
<dbReference type="EMBL" id="LGTQ01000006">
    <property type="protein sequence ID" value="KPM49041.1"/>
    <property type="molecule type" value="Genomic_DNA"/>
</dbReference>
<gene>
    <name evidence="1" type="ORF">AFM12_08745</name>
</gene>
<sequence>MATSALLNINMETKPNLKIKPIIMATDWGYSGGISEFCKLAKKEGYDGIEVWWSSHEKRPLELFNALKENELKVGFLVGDGSPDFETHFNRFKANLNGALEQGYQKPLYINCHSGKDYFPAEQNQRLIEYTIETAAKSGIEVTHETHRGRMCYSAPITREFLLKYPQMTLTLDISHWCNVHESLLDDQPETVKLALERARHIHLRVGHPEGPQVNDPRAPEWADALKHHLTWWDEVVANRLQSGATFMTFLTEFGPPHYLPTLPYTQQPVADQWEINVHMMKLIRERYA</sequence>
<dbReference type="GO" id="GO:0016853">
    <property type="term" value="F:isomerase activity"/>
    <property type="evidence" value="ECO:0007669"/>
    <property type="project" value="UniProtKB-KW"/>
</dbReference>
<keyword evidence="1" id="KW-0413">Isomerase</keyword>
<organism evidence="1 2">
    <name type="scientific">Jiulongibacter sediminis</name>
    <dbReference type="NCBI Taxonomy" id="1605367"/>
    <lineage>
        <taxon>Bacteria</taxon>
        <taxon>Pseudomonadati</taxon>
        <taxon>Bacteroidota</taxon>
        <taxon>Cytophagia</taxon>
        <taxon>Cytophagales</taxon>
        <taxon>Leadbetterellaceae</taxon>
        <taxon>Jiulongibacter</taxon>
    </lineage>
</organism>
<dbReference type="Proteomes" id="UP000050454">
    <property type="component" value="Unassembled WGS sequence"/>
</dbReference>